<evidence type="ECO:0000313" key="1">
    <source>
        <dbReference type="EMBL" id="MFG3818754.1"/>
    </source>
</evidence>
<evidence type="ECO:0000313" key="2">
    <source>
        <dbReference type="Proteomes" id="UP001604335"/>
    </source>
</evidence>
<accession>A0ABW7CEW9</accession>
<comment type="caution">
    <text evidence="1">The sequence shown here is derived from an EMBL/GenBank/DDBJ whole genome shotgun (WGS) entry which is preliminary data.</text>
</comment>
<organism evidence="1 2">
    <name type="scientific">Limnothrix redekei LRLZ20PSL1</name>
    <dbReference type="NCBI Taxonomy" id="3112953"/>
    <lineage>
        <taxon>Bacteria</taxon>
        <taxon>Bacillati</taxon>
        <taxon>Cyanobacteriota</taxon>
        <taxon>Cyanophyceae</taxon>
        <taxon>Pseudanabaenales</taxon>
        <taxon>Pseudanabaenaceae</taxon>
        <taxon>Limnothrix</taxon>
    </lineage>
</organism>
<evidence type="ECO:0008006" key="3">
    <source>
        <dbReference type="Google" id="ProtNLM"/>
    </source>
</evidence>
<reference evidence="2" key="1">
    <citation type="journal article" date="2024" name="Algal Res.">
        <title>Biochemical, toxicological and genomic investigation of a high-biomass producing Limnothrix strain isolated from Italian shallow drinking water reservoir.</title>
        <authorList>
            <person name="Simonazzi M."/>
            <person name="Shishido T.K."/>
            <person name="Delbaje E."/>
            <person name="Wahlsten M."/>
            <person name="Fewer D.P."/>
            <person name="Sivonen K."/>
            <person name="Pezzolesi L."/>
            <person name="Pistocchi R."/>
        </authorList>
    </citation>
    <scope>NUCLEOTIDE SEQUENCE [LARGE SCALE GENOMIC DNA]</scope>
    <source>
        <strain evidence="2">LRLZ20PSL1</strain>
    </source>
</reference>
<dbReference type="RefSeq" id="WP_393014283.1">
    <property type="nucleotide sequence ID" value="NZ_JAZAQF010000081.1"/>
</dbReference>
<dbReference type="Proteomes" id="UP001604335">
    <property type="component" value="Unassembled WGS sequence"/>
</dbReference>
<sequence>MSCVASREYKVILQANQFTDRAAGVDRFWLVVRNLAEGLGLKVTGELSELVKREVVFLDTPEHDLLNTGYIVRRRVELKAGKPARTKVMLKYRSPDRYIAWGADVSTPTLKGETKFEEDIVPPFRSQFSHSTSAVVESANWTTIGDLATNFPGVDSLELSASKPLTVVNQFVAKEFVQRGAIIDFGKQDAEVALTAWYVDPDRQTQPSVVEFSFAYGEDAENFSARSALRAKKLFDGLQSLTDWYDPKAITKTQFAYQFSG</sequence>
<dbReference type="EMBL" id="JAZAQF010000081">
    <property type="protein sequence ID" value="MFG3818754.1"/>
    <property type="molecule type" value="Genomic_DNA"/>
</dbReference>
<keyword evidence="2" id="KW-1185">Reference proteome</keyword>
<proteinExistence type="predicted"/>
<name>A0ABW7CEW9_9CYAN</name>
<gene>
    <name evidence="1" type="ORF">VPK24_13985</name>
</gene>
<protein>
    <recommendedName>
        <fullName evidence="3">CYTH domain-containing protein</fullName>
    </recommendedName>
</protein>